<reference evidence="1" key="1">
    <citation type="journal article" date="2023" name="Int. J. Syst. Evol. Microbiol.">
        <title>Methylocystis iwaonis sp. nov., a type II methane-oxidizing bacterium from surface soil of a rice paddy field in Japan, and emended description of the genus Methylocystis (ex Whittenbury et al. 1970) Bowman et al. 1993.</title>
        <authorList>
            <person name="Kaise H."/>
            <person name="Sawadogo J.B."/>
            <person name="Alam M.S."/>
            <person name="Ueno C."/>
            <person name="Dianou D."/>
            <person name="Shinjo R."/>
            <person name="Asakawa S."/>
        </authorList>
    </citation>
    <scope>NUCLEOTIDE SEQUENCE</scope>
    <source>
        <strain evidence="1">LMG27198</strain>
    </source>
</reference>
<proteinExistence type="predicted"/>
<accession>A0A9W6LTW7</accession>
<dbReference type="Proteomes" id="UP001144323">
    <property type="component" value="Unassembled WGS sequence"/>
</dbReference>
<evidence type="ECO:0000313" key="2">
    <source>
        <dbReference type="Proteomes" id="UP001144323"/>
    </source>
</evidence>
<dbReference type="Gene3D" id="1.20.910.10">
    <property type="entry name" value="Heme oxygenase-like"/>
    <property type="match status" value="1"/>
</dbReference>
<dbReference type="Pfam" id="PF01126">
    <property type="entry name" value="Heme_oxygenase"/>
    <property type="match status" value="1"/>
</dbReference>
<dbReference type="GO" id="GO:0006788">
    <property type="term" value="P:heme oxidation"/>
    <property type="evidence" value="ECO:0007669"/>
    <property type="project" value="InterPro"/>
</dbReference>
<dbReference type="InterPro" id="IPR016053">
    <property type="entry name" value="Haem_Oase-like"/>
</dbReference>
<organism evidence="1 2">
    <name type="scientific">Methylocystis echinoides</name>
    <dbReference type="NCBI Taxonomy" id="29468"/>
    <lineage>
        <taxon>Bacteria</taxon>
        <taxon>Pseudomonadati</taxon>
        <taxon>Pseudomonadota</taxon>
        <taxon>Alphaproteobacteria</taxon>
        <taxon>Hyphomicrobiales</taxon>
        <taxon>Methylocystaceae</taxon>
        <taxon>Methylocystis</taxon>
    </lineage>
</organism>
<dbReference type="SUPFAM" id="SSF48613">
    <property type="entry name" value="Heme oxygenase-like"/>
    <property type="match status" value="1"/>
</dbReference>
<sequence>MTIGTVRERLRAATSAAHARLHRHPGLSAAAAGVIDIDGYRALLMRLYGFHRAVDAVMGAHSSLTLGAGAARSNLLESDLDALGIPRDRLAALPLCATLSPLTGAPRALGARYVVEGSALGGARIARALTPLLQPFNGAGCRFFSNDGGRTRVWTDLLADLEALHGEPEQEQAAVDAAVETFHTFEDWMQDWAPASVKAPSRGSLLENGVWD</sequence>
<keyword evidence="2" id="KW-1185">Reference proteome</keyword>
<comment type="caution">
    <text evidence="1">The sequence shown here is derived from an EMBL/GenBank/DDBJ whole genome shotgun (WGS) entry which is preliminary data.</text>
</comment>
<dbReference type="InterPro" id="IPR016084">
    <property type="entry name" value="Haem_Oase-like_multi-hlx"/>
</dbReference>
<evidence type="ECO:0000313" key="1">
    <source>
        <dbReference type="EMBL" id="GLI94854.1"/>
    </source>
</evidence>
<dbReference type="RefSeq" id="WP_281805097.1">
    <property type="nucleotide sequence ID" value="NZ_BSEC01000001.1"/>
</dbReference>
<dbReference type="CDD" id="cd19166">
    <property type="entry name" value="HemeO-bac"/>
    <property type="match status" value="1"/>
</dbReference>
<dbReference type="GO" id="GO:0004392">
    <property type="term" value="F:heme oxygenase (decyclizing) activity"/>
    <property type="evidence" value="ECO:0007669"/>
    <property type="project" value="InterPro"/>
</dbReference>
<gene>
    <name evidence="1" type="ORF">LMG27198_38460</name>
</gene>
<dbReference type="AlphaFoldDB" id="A0A9W6LTW7"/>
<protein>
    <submittedName>
        <fullName evidence="1">Biliverdin-producing heme oxygenase</fullName>
    </submittedName>
</protein>
<name>A0A9W6LTW7_9HYPH</name>
<dbReference type="EMBL" id="BSEC01000001">
    <property type="protein sequence ID" value="GLI94854.1"/>
    <property type="molecule type" value="Genomic_DNA"/>
</dbReference>